<dbReference type="EMBL" id="KZ678167">
    <property type="protein sequence ID" value="PSN59088.1"/>
    <property type="molecule type" value="Genomic_DNA"/>
</dbReference>
<sequence length="323" mass="36917">MSLPQPSAIEIIAHWLSDLMTRHHTGLLYHRQDPKPELPTWEQYFKQRIGLFNLPYGVSGLFSNFLAFYLFACFGFGRSALRPWKPLDGSRTDIFLSVTACFLTSAAVFINIGYPGFTRMNADCLEQSLAWWWMYVFMLDKVWFGCASGLWGMQMNQVARKRKLNHTNRDNDEERNEDSALVVNHDPGWEFAEGLQREGRFSAWRCCIVWGIALALMEGAGIVGLGLEMWDYMMTVVSIVCLGLIVLIIGYAQYLSKPAGRKNLNKVENFLHKTRWGIALIIFVTWADFIIAFAANNLYGHPEINQYIFAIYFTGSSVQLLCS</sequence>
<feature type="transmembrane region" description="Helical" evidence="1">
    <location>
        <begin position="233"/>
        <end position="255"/>
    </location>
</feature>
<keyword evidence="1" id="KW-0812">Transmembrane</keyword>
<dbReference type="OrthoDB" id="2396694at2759"/>
<feature type="transmembrane region" description="Helical" evidence="1">
    <location>
        <begin position="276"/>
        <end position="298"/>
    </location>
</feature>
<feature type="transmembrane region" description="Helical" evidence="1">
    <location>
        <begin position="93"/>
        <end position="112"/>
    </location>
</feature>
<evidence type="ECO:0000313" key="3">
    <source>
        <dbReference type="Proteomes" id="UP000240883"/>
    </source>
</evidence>
<keyword evidence="1" id="KW-0472">Membrane</keyword>
<dbReference type="AlphaFoldDB" id="A0A2T2N226"/>
<name>A0A2T2N226_CORCC</name>
<evidence type="ECO:0000256" key="1">
    <source>
        <dbReference type="SAM" id="Phobius"/>
    </source>
</evidence>
<keyword evidence="3" id="KW-1185">Reference proteome</keyword>
<feature type="transmembrane region" description="Helical" evidence="1">
    <location>
        <begin position="207"/>
        <end position="227"/>
    </location>
</feature>
<feature type="transmembrane region" description="Helical" evidence="1">
    <location>
        <begin position="132"/>
        <end position="153"/>
    </location>
</feature>
<feature type="transmembrane region" description="Helical" evidence="1">
    <location>
        <begin position="61"/>
        <end position="81"/>
    </location>
</feature>
<accession>A0A2T2N226</accession>
<evidence type="ECO:0000313" key="2">
    <source>
        <dbReference type="EMBL" id="PSN59088.1"/>
    </source>
</evidence>
<gene>
    <name evidence="2" type="ORF">BS50DRAFT_661010</name>
</gene>
<keyword evidence="1" id="KW-1133">Transmembrane helix</keyword>
<dbReference type="Proteomes" id="UP000240883">
    <property type="component" value="Unassembled WGS sequence"/>
</dbReference>
<protein>
    <submittedName>
        <fullName evidence="2">Uncharacterized protein</fullName>
    </submittedName>
</protein>
<reference evidence="2 3" key="1">
    <citation type="journal article" date="2018" name="Front. Microbiol.">
        <title>Genome-Wide Analysis of Corynespora cassiicola Leaf Fall Disease Putative Effectors.</title>
        <authorList>
            <person name="Lopez D."/>
            <person name="Ribeiro S."/>
            <person name="Label P."/>
            <person name="Fumanal B."/>
            <person name="Venisse J.S."/>
            <person name="Kohler A."/>
            <person name="de Oliveira R.R."/>
            <person name="Labutti K."/>
            <person name="Lipzen A."/>
            <person name="Lail K."/>
            <person name="Bauer D."/>
            <person name="Ohm R.A."/>
            <person name="Barry K.W."/>
            <person name="Spatafora J."/>
            <person name="Grigoriev I.V."/>
            <person name="Martin F.M."/>
            <person name="Pujade-Renaud V."/>
        </authorList>
    </citation>
    <scope>NUCLEOTIDE SEQUENCE [LARGE SCALE GENOMIC DNA]</scope>
    <source>
        <strain evidence="2 3">Philippines</strain>
    </source>
</reference>
<proteinExistence type="predicted"/>
<organism evidence="2 3">
    <name type="scientific">Corynespora cassiicola Philippines</name>
    <dbReference type="NCBI Taxonomy" id="1448308"/>
    <lineage>
        <taxon>Eukaryota</taxon>
        <taxon>Fungi</taxon>
        <taxon>Dikarya</taxon>
        <taxon>Ascomycota</taxon>
        <taxon>Pezizomycotina</taxon>
        <taxon>Dothideomycetes</taxon>
        <taxon>Pleosporomycetidae</taxon>
        <taxon>Pleosporales</taxon>
        <taxon>Corynesporascaceae</taxon>
        <taxon>Corynespora</taxon>
    </lineage>
</organism>